<dbReference type="InterPro" id="IPR036514">
    <property type="entry name" value="SGNH_hydro_sf"/>
</dbReference>
<gene>
    <name evidence="1" type="ORF">GPZ80_00330</name>
</gene>
<reference evidence="1 2" key="1">
    <citation type="submission" date="2020-06" db="EMBL/GenBank/DDBJ databases">
        <title>Actinokineospora xiongansis sp. nov., isolated from soil of Baiyangdian.</title>
        <authorList>
            <person name="Zhang X."/>
        </authorList>
    </citation>
    <scope>NUCLEOTIDE SEQUENCE [LARGE SCALE GENOMIC DNA]</scope>
    <source>
        <strain evidence="1 2">HBU206404</strain>
    </source>
</reference>
<evidence type="ECO:0008006" key="3">
    <source>
        <dbReference type="Google" id="ProtNLM"/>
    </source>
</evidence>
<protein>
    <recommendedName>
        <fullName evidence="3">GDSL-like lipase/acylhydrolase family protein</fullName>
    </recommendedName>
</protein>
<evidence type="ECO:0000313" key="2">
    <source>
        <dbReference type="Proteomes" id="UP000734823"/>
    </source>
</evidence>
<dbReference type="SUPFAM" id="SSF52266">
    <property type="entry name" value="SGNH hydrolase"/>
    <property type="match status" value="1"/>
</dbReference>
<sequence>MAKIDEIAPKIAAVIEGVRARAGHDVCQLPWNRWVEPVLPAAPTTPFHPNQSGQRGVADLVLTILGA</sequence>
<dbReference type="Gene3D" id="3.40.50.1110">
    <property type="entry name" value="SGNH hydrolase"/>
    <property type="match status" value="1"/>
</dbReference>
<name>A0ABR7KYV3_9PSEU</name>
<organism evidence="1 2">
    <name type="scientific">Actinokineospora xionganensis</name>
    <dbReference type="NCBI Taxonomy" id="2684470"/>
    <lineage>
        <taxon>Bacteria</taxon>
        <taxon>Bacillati</taxon>
        <taxon>Actinomycetota</taxon>
        <taxon>Actinomycetes</taxon>
        <taxon>Pseudonocardiales</taxon>
        <taxon>Pseudonocardiaceae</taxon>
        <taxon>Actinokineospora</taxon>
    </lineage>
</organism>
<proteinExistence type="predicted"/>
<comment type="caution">
    <text evidence="1">The sequence shown here is derived from an EMBL/GenBank/DDBJ whole genome shotgun (WGS) entry which is preliminary data.</text>
</comment>
<dbReference type="RefSeq" id="WP_187217696.1">
    <property type="nucleotide sequence ID" value="NZ_JABVED010000001.1"/>
</dbReference>
<keyword evidence="2" id="KW-1185">Reference proteome</keyword>
<evidence type="ECO:0000313" key="1">
    <source>
        <dbReference type="EMBL" id="MBC6445622.1"/>
    </source>
</evidence>
<dbReference type="Proteomes" id="UP000734823">
    <property type="component" value="Unassembled WGS sequence"/>
</dbReference>
<dbReference type="EMBL" id="JABVED010000001">
    <property type="protein sequence ID" value="MBC6445622.1"/>
    <property type="molecule type" value="Genomic_DNA"/>
</dbReference>
<accession>A0ABR7KYV3</accession>